<dbReference type="GO" id="GO:0003735">
    <property type="term" value="F:structural constituent of ribosome"/>
    <property type="evidence" value="ECO:0007669"/>
    <property type="project" value="TreeGrafter"/>
</dbReference>
<dbReference type="PANTHER" id="PTHR28266:SF1">
    <property type="entry name" value="LARGE RIBOSOMAL SUBUNIT PROTEIN ML58"/>
    <property type="match status" value="1"/>
</dbReference>
<organism evidence="2">
    <name type="scientific">Phaffia rhodozyma</name>
    <name type="common">Yeast</name>
    <name type="synonym">Xanthophyllomyces dendrorhous</name>
    <dbReference type="NCBI Taxonomy" id="264483"/>
    <lineage>
        <taxon>Eukaryota</taxon>
        <taxon>Fungi</taxon>
        <taxon>Dikarya</taxon>
        <taxon>Basidiomycota</taxon>
        <taxon>Agaricomycotina</taxon>
        <taxon>Tremellomycetes</taxon>
        <taxon>Cystofilobasidiales</taxon>
        <taxon>Mrakiaceae</taxon>
        <taxon>Phaffia</taxon>
    </lineage>
</organism>
<protein>
    <submittedName>
        <fullName evidence="2">Ribosomal protein L20, mitochondrial</fullName>
    </submittedName>
</protein>
<dbReference type="InterPro" id="IPR024388">
    <property type="entry name" value="Ribosomal_mL58"/>
</dbReference>
<evidence type="ECO:0000313" key="2">
    <source>
        <dbReference type="EMBL" id="CDZ97768.1"/>
    </source>
</evidence>
<keyword evidence="2" id="KW-0687">Ribonucleoprotein</keyword>
<evidence type="ECO:0000256" key="1">
    <source>
        <dbReference type="SAM" id="MobiDB-lite"/>
    </source>
</evidence>
<dbReference type="EMBL" id="LN483249">
    <property type="protein sequence ID" value="CDZ97768.1"/>
    <property type="molecule type" value="Genomic_DNA"/>
</dbReference>
<dbReference type="PANTHER" id="PTHR28266">
    <property type="entry name" value="54S RIBOSOMAL PROTEIN L20, MITOCHONDRIAL"/>
    <property type="match status" value="1"/>
</dbReference>
<dbReference type="AlphaFoldDB" id="A0A0F7SJE0"/>
<reference evidence="2" key="1">
    <citation type="submission" date="2014-08" db="EMBL/GenBank/DDBJ databases">
        <authorList>
            <person name="Sharma Rahul"/>
            <person name="Thines Marco"/>
        </authorList>
    </citation>
    <scope>NUCLEOTIDE SEQUENCE</scope>
</reference>
<proteinExistence type="predicted"/>
<feature type="region of interest" description="Disordered" evidence="1">
    <location>
        <begin position="1"/>
        <end position="25"/>
    </location>
</feature>
<accession>A0A0F7SJE0</accession>
<sequence length="200" mass="22872">MSAFLSSRLLRTSAPSSSSLPSLNRSIKHVAKRPHLPKYKQAMHPSAWTKTLDSGALLVYNPPPSAPSDRSTNVLEKAEGALRGPTRKILPSSWKIEEGFGHMAPRIDRRPEGTTPSPRVEIPEEIKKEIRSLREEDPEQWTARALSKKYNIEIYMISEIARAPRAYIKDMKQTRSLIKERLPLKKLLKHEAKQIRKSFW</sequence>
<dbReference type="GO" id="GO:0005762">
    <property type="term" value="C:mitochondrial large ribosomal subunit"/>
    <property type="evidence" value="ECO:0007669"/>
    <property type="project" value="TreeGrafter"/>
</dbReference>
<keyword evidence="2" id="KW-0689">Ribosomal protein</keyword>
<name>A0A0F7SJE0_PHARH</name>
<dbReference type="Pfam" id="PF12824">
    <property type="entry name" value="MRP-L20"/>
    <property type="match status" value="1"/>
</dbReference>